<comment type="subcellular location">
    <subcellularLocation>
        <location evidence="1">Membrane</location>
        <topology evidence="1">Multi-pass membrane protein</topology>
    </subcellularLocation>
</comment>
<dbReference type="PANTHER" id="PTHR31595">
    <property type="entry name" value="LONG-CHAIN-ALCOHOL O-FATTY-ACYLTRANSFERASE 3-RELATED"/>
    <property type="match status" value="1"/>
</dbReference>
<reference evidence="10" key="1">
    <citation type="submission" date="2023-03" db="EMBL/GenBank/DDBJ databases">
        <title>Massive genome expansion in bonnet fungi (Mycena s.s.) driven by repeated elements and novel gene families across ecological guilds.</title>
        <authorList>
            <consortium name="Lawrence Berkeley National Laboratory"/>
            <person name="Harder C.B."/>
            <person name="Miyauchi S."/>
            <person name="Viragh M."/>
            <person name="Kuo A."/>
            <person name="Thoen E."/>
            <person name="Andreopoulos B."/>
            <person name="Lu D."/>
            <person name="Skrede I."/>
            <person name="Drula E."/>
            <person name="Henrissat B."/>
            <person name="Morin E."/>
            <person name="Kohler A."/>
            <person name="Barry K."/>
            <person name="LaButti K."/>
            <person name="Morin E."/>
            <person name="Salamov A."/>
            <person name="Lipzen A."/>
            <person name="Mereny Z."/>
            <person name="Hegedus B."/>
            <person name="Baldrian P."/>
            <person name="Stursova M."/>
            <person name="Weitz H."/>
            <person name="Taylor A."/>
            <person name="Grigoriev I.V."/>
            <person name="Nagy L.G."/>
            <person name="Martin F."/>
            <person name="Kauserud H."/>
        </authorList>
    </citation>
    <scope>NUCLEOTIDE SEQUENCE</scope>
    <source>
        <strain evidence="10">9144</strain>
    </source>
</reference>
<comment type="pathway">
    <text evidence="2">Secondary metabolite biosynthesis.</text>
</comment>
<name>A0AAD6VK36_9AGAR</name>
<evidence type="ECO:0000256" key="8">
    <source>
        <dbReference type="SAM" id="Phobius"/>
    </source>
</evidence>
<sequence>MRALRGVVPKPQHRVALTWRNAPELLSLYLPFVFLAYLARRPGTSAIRLLLLPCVIVSILMTGFRYRWTIPELNVYNWGMALLAEVIIAKALEYAFTREGMLKLGERQPGEQKGKEVDKSSAFANGHAHAELPRTQQSNFQWLYDAFELIHTLRGLRWKFAQGTYIPPHVRPLERRAFLRATLISFVVNYLLVDLLESSIKIFPGVGEPTGGSIFYANLPPIPRYTVSTVIHFITGCALLAGFGMIYDLLTLIAVGVFRSAPASWPPITDNPWRASSLHVLWARSWHQLLRNTFLVFGGYPGHWLAGDVGLVLGAFLASGLYHECAIYAMGRGFEYAPTLFFAAQGPLLIGERLWRIVTGRRVGGPIGRLWVYFVMFIGGQPMVNSWHVRGLGGGMIIPPALSPVRLTLAALQRYWGH</sequence>
<proteinExistence type="inferred from homology"/>
<evidence type="ECO:0000256" key="4">
    <source>
        <dbReference type="ARBA" id="ARBA00022679"/>
    </source>
</evidence>
<protein>
    <recommendedName>
        <fullName evidence="9">Wax synthase domain-containing protein</fullName>
    </recommendedName>
</protein>
<dbReference type="PANTHER" id="PTHR31595:SF57">
    <property type="entry name" value="OS04G0481900 PROTEIN"/>
    <property type="match status" value="1"/>
</dbReference>
<dbReference type="AlphaFoldDB" id="A0AAD6VK36"/>
<accession>A0AAD6VK36</accession>
<keyword evidence="7 8" id="KW-0472">Membrane</keyword>
<evidence type="ECO:0000256" key="1">
    <source>
        <dbReference type="ARBA" id="ARBA00004141"/>
    </source>
</evidence>
<dbReference type="InterPro" id="IPR032805">
    <property type="entry name" value="Wax_synthase_dom"/>
</dbReference>
<dbReference type="Pfam" id="PF13813">
    <property type="entry name" value="MBOAT_2"/>
    <property type="match status" value="1"/>
</dbReference>
<dbReference type="InterPro" id="IPR044851">
    <property type="entry name" value="Wax_synthase"/>
</dbReference>
<comment type="caution">
    <text evidence="10">The sequence shown here is derived from an EMBL/GenBank/DDBJ whole genome shotgun (WGS) entry which is preliminary data.</text>
</comment>
<feature type="domain" description="Wax synthase" evidence="9">
    <location>
        <begin position="265"/>
        <end position="343"/>
    </location>
</feature>
<dbReference type="GO" id="GO:0008374">
    <property type="term" value="F:O-acyltransferase activity"/>
    <property type="evidence" value="ECO:0007669"/>
    <property type="project" value="InterPro"/>
</dbReference>
<organism evidence="10 11">
    <name type="scientific">Mycena pura</name>
    <dbReference type="NCBI Taxonomy" id="153505"/>
    <lineage>
        <taxon>Eukaryota</taxon>
        <taxon>Fungi</taxon>
        <taxon>Dikarya</taxon>
        <taxon>Basidiomycota</taxon>
        <taxon>Agaricomycotina</taxon>
        <taxon>Agaricomycetes</taxon>
        <taxon>Agaricomycetidae</taxon>
        <taxon>Agaricales</taxon>
        <taxon>Marasmiineae</taxon>
        <taxon>Mycenaceae</taxon>
        <taxon>Mycena</taxon>
    </lineage>
</organism>
<feature type="transmembrane region" description="Helical" evidence="8">
    <location>
        <begin position="20"/>
        <end position="39"/>
    </location>
</feature>
<evidence type="ECO:0000313" key="11">
    <source>
        <dbReference type="Proteomes" id="UP001219525"/>
    </source>
</evidence>
<evidence type="ECO:0000256" key="7">
    <source>
        <dbReference type="ARBA" id="ARBA00023136"/>
    </source>
</evidence>
<dbReference type="EMBL" id="JARJCW010000024">
    <property type="protein sequence ID" value="KAJ7212020.1"/>
    <property type="molecule type" value="Genomic_DNA"/>
</dbReference>
<evidence type="ECO:0000313" key="10">
    <source>
        <dbReference type="EMBL" id="KAJ7212020.1"/>
    </source>
</evidence>
<keyword evidence="5 8" id="KW-0812">Transmembrane</keyword>
<feature type="non-terminal residue" evidence="10">
    <location>
        <position position="418"/>
    </location>
</feature>
<dbReference type="GO" id="GO:0006629">
    <property type="term" value="P:lipid metabolic process"/>
    <property type="evidence" value="ECO:0007669"/>
    <property type="project" value="InterPro"/>
</dbReference>
<comment type="similarity">
    <text evidence="3">Belongs to the wax synthase family.</text>
</comment>
<evidence type="ECO:0000256" key="3">
    <source>
        <dbReference type="ARBA" id="ARBA00007282"/>
    </source>
</evidence>
<keyword evidence="6 8" id="KW-1133">Transmembrane helix</keyword>
<feature type="transmembrane region" description="Helical" evidence="8">
    <location>
        <begin position="46"/>
        <end position="66"/>
    </location>
</feature>
<evidence type="ECO:0000259" key="9">
    <source>
        <dbReference type="Pfam" id="PF13813"/>
    </source>
</evidence>
<feature type="transmembrane region" description="Helical" evidence="8">
    <location>
        <begin position="230"/>
        <end position="258"/>
    </location>
</feature>
<keyword evidence="4" id="KW-0808">Transferase</keyword>
<dbReference type="Proteomes" id="UP001219525">
    <property type="component" value="Unassembled WGS sequence"/>
</dbReference>
<gene>
    <name evidence="10" type="ORF">GGX14DRAFT_621323</name>
</gene>
<evidence type="ECO:0000256" key="5">
    <source>
        <dbReference type="ARBA" id="ARBA00022692"/>
    </source>
</evidence>
<evidence type="ECO:0000256" key="2">
    <source>
        <dbReference type="ARBA" id="ARBA00005179"/>
    </source>
</evidence>
<keyword evidence="11" id="KW-1185">Reference proteome</keyword>
<dbReference type="GO" id="GO:0016020">
    <property type="term" value="C:membrane"/>
    <property type="evidence" value="ECO:0007669"/>
    <property type="project" value="UniProtKB-SubCell"/>
</dbReference>
<evidence type="ECO:0000256" key="6">
    <source>
        <dbReference type="ARBA" id="ARBA00022989"/>
    </source>
</evidence>